<organism evidence="2 3">
    <name type="scientific">Protopolystoma xenopodis</name>
    <dbReference type="NCBI Taxonomy" id="117903"/>
    <lineage>
        <taxon>Eukaryota</taxon>
        <taxon>Metazoa</taxon>
        <taxon>Spiralia</taxon>
        <taxon>Lophotrochozoa</taxon>
        <taxon>Platyhelminthes</taxon>
        <taxon>Monogenea</taxon>
        <taxon>Polyopisthocotylea</taxon>
        <taxon>Polystomatidea</taxon>
        <taxon>Polystomatidae</taxon>
        <taxon>Protopolystoma</taxon>
    </lineage>
</organism>
<accession>A0A3S5A8T3</accession>
<dbReference type="EMBL" id="CAAALY010114329">
    <property type="protein sequence ID" value="VEL30664.1"/>
    <property type="molecule type" value="Genomic_DNA"/>
</dbReference>
<keyword evidence="3" id="KW-1185">Reference proteome</keyword>
<evidence type="ECO:0000313" key="2">
    <source>
        <dbReference type="EMBL" id="VEL30664.1"/>
    </source>
</evidence>
<gene>
    <name evidence="2" type="ORF">PXEA_LOCUS24104</name>
</gene>
<proteinExistence type="predicted"/>
<feature type="compositionally biased region" description="Basic residues" evidence="1">
    <location>
        <begin position="19"/>
        <end position="37"/>
    </location>
</feature>
<name>A0A3S5A8T3_9PLAT</name>
<dbReference type="AlphaFoldDB" id="A0A3S5A8T3"/>
<feature type="region of interest" description="Disordered" evidence="1">
    <location>
        <begin position="1"/>
        <end position="47"/>
    </location>
</feature>
<comment type="caution">
    <text evidence="2">The sequence shown here is derived from an EMBL/GenBank/DDBJ whole genome shotgun (WGS) entry which is preliminary data.</text>
</comment>
<evidence type="ECO:0000256" key="1">
    <source>
        <dbReference type="SAM" id="MobiDB-lite"/>
    </source>
</evidence>
<reference evidence="2" key="1">
    <citation type="submission" date="2018-11" db="EMBL/GenBank/DDBJ databases">
        <authorList>
            <consortium name="Pathogen Informatics"/>
        </authorList>
    </citation>
    <scope>NUCLEOTIDE SEQUENCE</scope>
</reference>
<dbReference type="Proteomes" id="UP000784294">
    <property type="component" value="Unassembled WGS sequence"/>
</dbReference>
<sequence length="85" mass="9989">MCSQTNEGAAIAHSGLGVCKRRHQLRRRRDRSRRRQQRQLQQQQKRHWRPGHWLFGVNVSQMQVIVLDIQLPSIPSNRSPIDNGK</sequence>
<evidence type="ECO:0000313" key="3">
    <source>
        <dbReference type="Proteomes" id="UP000784294"/>
    </source>
</evidence>
<protein>
    <submittedName>
        <fullName evidence="2">Uncharacterized protein</fullName>
    </submittedName>
</protein>